<gene>
    <name evidence="2" type="primary">KAFR0J02360</name>
    <name evidence="2" type="ORF">KAFR_0J02360</name>
</gene>
<feature type="coiled-coil region" evidence="1">
    <location>
        <begin position="98"/>
        <end position="132"/>
    </location>
</feature>
<evidence type="ECO:0000313" key="3">
    <source>
        <dbReference type="Proteomes" id="UP000005220"/>
    </source>
</evidence>
<keyword evidence="3" id="KW-1185">Reference proteome</keyword>
<dbReference type="Proteomes" id="UP000005220">
    <property type="component" value="Chromosome 10"/>
</dbReference>
<dbReference type="RefSeq" id="XP_003959435.1">
    <property type="nucleotide sequence ID" value="XM_003959386.1"/>
</dbReference>
<dbReference type="AlphaFoldDB" id="H2B100"/>
<dbReference type="HOGENOM" id="CLU_548675_0_0_1"/>
<dbReference type="GeneID" id="13883949"/>
<evidence type="ECO:0000313" key="2">
    <source>
        <dbReference type="EMBL" id="CCF60300.1"/>
    </source>
</evidence>
<dbReference type="InParanoid" id="H2B100"/>
<protein>
    <recommendedName>
        <fullName evidence="4">Spindle pole body-associated protein Vik1/Cik1 microtubule binding domain-containing protein</fullName>
    </recommendedName>
</protein>
<accession>H2B100</accession>
<dbReference type="EMBL" id="HE650830">
    <property type="protein sequence ID" value="CCF60300.1"/>
    <property type="molecule type" value="Genomic_DNA"/>
</dbReference>
<feature type="coiled-coil region" evidence="1">
    <location>
        <begin position="234"/>
        <end position="268"/>
    </location>
</feature>
<keyword evidence="1" id="KW-0175">Coiled coil</keyword>
<evidence type="ECO:0008006" key="4">
    <source>
        <dbReference type="Google" id="ProtNLM"/>
    </source>
</evidence>
<dbReference type="OrthoDB" id="4067584at2759"/>
<organism evidence="2 3">
    <name type="scientific">Kazachstania africana (strain ATCC 22294 / BCRC 22015 / CBS 2517 / CECT 1963 / NBRC 1671 / NRRL Y-8276)</name>
    <name type="common">Yeast</name>
    <name type="synonym">Kluyveromyces africanus</name>
    <dbReference type="NCBI Taxonomy" id="1071382"/>
    <lineage>
        <taxon>Eukaryota</taxon>
        <taxon>Fungi</taxon>
        <taxon>Dikarya</taxon>
        <taxon>Ascomycota</taxon>
        <taxon>Saccharomycotina</taxon>
        <taxon>Saccharomycetes</taxon>
        <taxon>Saccharomycetales</taxon>
        <taxon>Saccharomycetaceae</taxon>
        <taxon>Kazachstania</taxon>
    </lineage>
</organism>
<sequence>MCSSRIPTISFQSDVSNNKRLKISGEMIMTQPMLKDVTNKFNNNNSIRYSDKSSIELAKSKERKILRDINHFKNSILEIEKDITLYRDSKIPNLSELLLDQDTNLNELQEDLSHLENDINFTALEIEKLIKNHEFNNINLQLLHSIEISSFENQLMDGVYTKKRDMENQLIEIDELKPDASLQCEMNEFQDSVKQLSKDIQSINNSNSVKCNEFEQTELVANFESFKSEKSKRLDRLLSEQRVLCDQLDQLRDENLVKTNLISELQSKMFDLTKNSETLTLTIEELDNLIIPKLQNEFNAKQIKFDKEKSQKNQIDMEAQSTKIEINKQRSKLYCEKSTTRNLQFQINELTNNITLIGITNAIEDKRFHIVVDPQTNLIDEEILPFIKSCKLNNHKTITILHYNSIEYLKQLLENPTDTSPYSVTYSLSHDDDFKINTIEIKNITDFTAKLADQRSSHYELIQNSKTISIFNIQDGHDQINVLLDQLRSMDARPQRK</sequence>
<evidence type="ECO:0000256" key="1">
    <source>
        <dbReference type="SAM" id="Coils"/>
    </source>
</evidence>
<proteinExistence type="predicted"/>
<reference evidence="2 3" key="1">
    <citation type="journal article" date="2011" name="Proc. Natl. Acad. Sci. U.S.A.">
        <title>Evolutionary erosion of yeast sex chromosomes by mating-type switching accidents.</title>
        <authorList>
            <person name="Gordon J.L."/>
            <person name="Armisen D."/>
            <person name="Proux-Wera E."/>
            <person name="Oheigeartaigh S.S."/>
            <person name="Byrne K.P."/>
            <person name="Wolfe K.H."/>
        </authorList>
    </citation>
    <scope>NUCLEOTIDE SEQUENCE [LARGE SCALE GENOMIC DNA]</scope>
    <source>
        <strain evidence="3">ATCC 22294 / BCRC 22015 / CBS 2517 / CECT 1963 / NBRC 1671 / NRRL Y-8276</strain>
    </source>
</reference>
<dbReference type="eggNOG" id="ENOG502RIY9">
    <property type="taxonomic scope" value="Eukaryota"/>
</dbReference>
<dbReference type="FunCoup" id="H2B100">
    <property type="interactions" value="254"/>
</dbReference>
<name>H2B100_KAZAF</name>
<dbReference type="KEGG" id="kaf:KAFR_0J02360"/>